<accession>A0A4Y7PP69</accession>
<evidence type="ECO:0000256" key="1">
    <source>
        <dbReference type="SAM" id="SignalP"/>
    </source>
</evidence>
<protein>
    <recommendedName>
        <fullName evidence="4">Ser-Thr-rich glycosyl-phosphatidyl-inositol-anchored membrane family-domain-containing protein</fullName>
    </recommendedName>
</protein>
<evidence type="ECO:0000313" key="2">
    <source>
        <dbReference type="EMBL" id="TDL17227.1"/>
    </source>
</evidence>
<reference evidence="2 3" key="1">
    <citation type="submission" date="2018-06" db="EMBL/GenBank/DDBJ databases">
        <title>A transcriptomic atlas of mushroom development highlights an independent origin of complex multicellularity.</title>
        <authorList>
            <consortium name="DOE Joint Genome Institute"/>
            <person name="Krizsan K."/>
            <person name="Almasi E."/>
            <person name="Merenyi Z."/>
            <person name="Sahu N."/>
            <person name="Viragh M."/>
            <person name="Koszo T."/>
            <person name="Mondo S."/>
            <person name="Kiss B."/>
            <person name="Balint B."/>
            <person name="Kues U."/>
            <person name="Barry K."/>
            <person name="Hegedus J.C."/>
            <person name="Henrissat B."/>
            <person name="Johnson J."/>
            <person name="Lipzen A."/>
            <person name="Ohm R."/>
            <person name="Nagy I."/>
            <person name="Pangilinan J."/>
            <person name="Yan J."/>
            <person name="Xiong Y."/>
            <person name="Grigoriev I.V."/>
            <person name="Hibbett D.S."/>
            <person name="Nagy L.G."/>
        </authorList>
    </citation>
    <scope>NUCLEOTIDE SEQUENCE [LARGE SCALE GENOMIC DNA]</scope>
    <source>
        <strain evidence="2 3">SZMC22713</strain>
    </source>
</reference>
<evidence type="ECO:0008006" key="4">
    <source>
        <dbReference type="Google" id="ProtNLM"/>
    </source>
</evidence>
<sequence length="128" mass="13927">MNTFTTVLSFLVAFFTLATAAPLQLRDVWAPPVLYPHAGTVWTIGSRHNITWNTTNPPQQITNSNGFVILRNDTAFVGSDLDHPLVSNFSILAGRVEMTVPNVEPGSGYQIILFGDSGNVSPYFTISA</sequence>
<evidence type="ECO:0000313" key="3">
    <source>
        <dbReference type="Proteomes" id="UP000294933"/>
    </source>
</evidence>
<dbReference type="Proteomes" id="UP000294933">
    <property type="component" value="Unassembled WGS sequence"/>
</dbReference>
<dbReference type="AlphaFoldDB" id="A0A4Y7PP69"/>
<name>A0A4Y7PP69_9AGAM</name>
<feature type="signal peptide" evidence="1">
    <location>
        <begin position="1"/>
        <end position="20"/>
    </location>
</feature>
<keyword evidence="3" id="KW-1185">Reference proteome</keyword>
<dbReference type="STRING" id="50990.A0A4Y7PP69"/>
<feature type="chain" id="PRO_5021477199" description="Ser-Thr-rich glycosyl-phosphatidyl-inositol-anchored membrane family-domain-containing protein" evidence="1">
    <location>
        <begin position="21"/>
        <end position="128"/>
    </location>
</feature>
<dbReference type="EMBL" id="ML170225">
    <property type="protein sequence ID" value="TDL17227.1"/>
    <property type="molecule type" value="Genomic_DNA"/>
</dbReference>
<gene>
    <name evidence="2" type="ORF">BD410DRAFT_794526</name>
</gene>
<keyword evidence="1" id="KW-0732">Signal</keyword>
<dbReference type="OrthoDB" id="2317741at2759"/>
<dbReference type="VEuPathDB" id="FungiDB:BD410DRAFT_794526"/>
<proteinExistence type="predicted"/>
<organism evidence="2 3">
    <name type="scientific">Rickenella mellea</name>
    <dbReference type="NCBI Taxonomy" id="50990"/>
    <lineage>
        <taxon>Eukaryota</taxon>
        <taxon>Fungi</taxon>
        <taxon>Dikarya</taxon>
        <taxon>Basidiomycota</taxon>
        <taxon>Agaricomycotina</taxon>
        <taxon>Agaricomycetes</taxon>
        <taxon>Hymenochaetales</taxon>
        <taxon>Rickenellaceae</taxon>
        <taxon>Rickenella</taxon>
    </lineage>
</organism>